<dbReference type="Pfam" id="PF19028">
    <property type="entry name" value="TSP1_spondin"/>
    <property type="match status" value="1"/>
</dbReference>
<dbReference type="SMART" id="SM00209">
    <property type="entry name" value="TSP1"/>
    <property type="match status" value="1"/>
</dbReference>
<dbReference type="InterPro" id="IPR044004">
    <property type="entry name" value="TSP1_spondin_dom"/>
</dbReference>
<dbReference type="EMBL" id="HBUE01068005">
    <property type="protein sequence ID" value="CAG6471558.1"/>
    <property type="molecule type" value="Transcribed_RNA"/>
</dbReference>
<evidence type="ECO:0000256" key="6">
    <source>
        <dbReference type="ARBA" id="ARBA00022889"/>
    </source>
</evidence>
<protein>
    <submittedName>
        <fullName evidence="11">Spondin-2</fullName>
    </submittedName>
</protein>
<dbReference type="Gene3D" id="2.20.100.10">
    <property type="entry name" value="Thrombospondin type-1 (TSP1) repeat"/>
    <property type="match status" value="1"/>
</dbReference>
<dbReference type="GO" id="GO:0007155">
    <property type="term" value="P:cell adhesion"/>
    <property type="evidence" value="ECO:0007669"/>
    <property type="project" value="UniProtKB-KW"/>
</dbReference>
<evidence type="ECO:0000256" key="1">
    <source>
        <dbReference type="ARBA" id="ARBA00004498"/>
    </source>
</evidence>
<keyword evidence="8" id="KW-0325">Glycoprotein</keyword>
<dbReference type="AlphaFoldDB" id="A0A8D8NQC4"/>
<evidence type="ECO:0000256" key="5">
    <source>
        <dbReference type="ARBA" id="ARBA00022729"/>
    </source>
</evidence>
<dbReference type="SUPFAM" id="SSF82895">
    <property type="entry name" value="TSP-1 type 1 repeat"/>
    <property type="match status" value="1"/>
</dbReference>
<dbReference type="PROSITE" id="PS50092">
    <property type="entry name" value="TSP1"/>
    <property type="match status" value="1"/>
</dbReference>
<dbReference type="EMBL" id="HBUE01290504">
    <property type="protein sequence ID" value="CAG6573728.1"/>
    <property type="molecule type" value="Transcribed_RNA"/>
</dbReference>
<keyword evidence="2" id="KW-0964">Secreted</keyword>
<dbReference type="InterPro" id="IPR000884">
    <property type="entry name" value="TSP1_rpt"/>
</dbReference>
<proteinExistence type="predicted"/>
<evidence type="ECO:0000256" key="4">
    <source>
        <dbReference type="ARBA" id="ARBA00022723"/>
    </source>
</evidence>
<feature type="chain" id="PRO_5033670515" evidence="9">
    <location>
        <begin position="34"/>
        <end position="358"/>
    </location>
</feature>
<evidence type="ECO:0000256" key="7">
    <source>
        <dbReference type="ARBA" id="ARBA00023157"/>
    </source>
</evidence>
<dbReference type="InterPro" id="IPR009465">
    <property type="entry name" value="Spondin_N"/>
</dbReference>
<dbReference type="FunFam" id="2.20.100.10:FF:000019">
    <property type="entry name" value="Thrombospondin type 1 domain containing 7A"/>
    <property type="match status" value="1"/>
</dbReference>
<evidence type="ECO:0000313" key="11">
    <source>
        <dbReference type="EMBL" id="CAG6573727.1"/>
    </source>
</evidence>
<evidence type="ECO:0000256" key="8">
    <source>
        <dbReference type="ARBA" id="ARBA00023180"/>
    </source>
</evidence>
<comment type="subcellular location">
    <subcellularLocation>
        <location evidence="1">Secreted</location>
        <location evidence="1">Extracellular space</location>
        <location evidence="1">Extracellular matrix</location>
    </subcellularLocation>
</comment>
<dbReference type="Pfam" id="PF06468">
    <property type="entry name" value="Spond_N"/>
    <property type="match status" value="1"/>
</dbReference>
<dbReference type="InterPro" id="IPR051418">
    <property type="entry name" value="Spondin/Thrombospondin_T1"/>
</dbReference>
<reference evidence="11" key="1">
    <citation type="submission" date="2021-05" db="EMBL/GenBank/DDBJ databases">
        <authorList>
            <person name="Alioto T."/>
            <person name="Alioto T."/>
            <person name="Gomez Garrido J."/>
        </authorList>
    </citation>
    <scope>NUCLEOTIDE SEQUENCE</scope>
</reference>
<dbReference type="NCBIfam" id="NF038123">
    <property type="entry name" value="NF038123_dom"/>
    <property type="match status" value="1"/>
</dbReference>
<evidence type="ECO:0000256" key="9">
    <source>
        <dbReference type="SAM" id="SignalP"/>
    </source>
</evidence>
<evidence type="ECO:0000256" key="3">
    <source>
        <dbReference type="ARBA" id="ARBA00022530"/>
    </source>
</evidence>
<feature type="domain" description="Spondin" evidence="10">
    <location>
        <begin position="37"/>
        <end position="224"/>
    </location>
</feature>
<accession>A0A8D8NQC4</accession>
<organism evidence="11">
    <name type="scientific">Culex pipiens</name>
    <name type="common">House mosquito</name>
    <dbReference type="NCBI Taxonomy" id="7175"/>
    <lineage>
        <taxon>Eukaryota</taxon>
        <taxon>Metazoa</taxon>
        <taxon>Ecdysozoa</taxon>
        <taxon>Arthropoda</taxon>
        <taxon>Hexapoda</taxon>
        <taxon>Insecta</taxon>
        <taxon>Pterygota</taxon>
        <taxon>Neoptera</taxon>
        <taxon>Endopterygota</taxon>
        <taxon>Diptera</taxon>
        <taxon>Nematocera</taxon>
        <taxon>Culicoidea</taxon>
        <taxon>Culicidae</taxon>
        <taxon>Culicinae</taxon>
        <taxon>Culicini</taxon>
        <taxon>Culex</taxon>
        <taxon>Culex</taxon>
    </lineage>
</organism>
<dbReference type="PROSITE" id="PS51020">
    <property type="entry name" value="SPONDIN"/>
    <property type="match status" value="1"/>
</dbReference>
<dbReference type="InterPro" id="IPR036383">
    <property type="entry name" value="TSP1_rpt_sf"/>
</dbReference>
<evidence type="ECO:0000256" key="2">
    <source>
        <dbReference type="ARBA" id="ARBA00022525"/>
    </source>
</evidence>
<dbReference type="PANTHER" id="PTHR11311">
    <property type="entry name" value="SPONDIN"/>
    <property type="match status" value="1"/>
</dbReference>
<sequence>MKKTKLVLWRRPSPPLVTGLLLLVLGLIPLMDGAVLQSESCNSEALVFYRIRLQTSWSRQLFPKHYPEFRPPPQWSMTYGQSHNRAFNLFRLNDLASASISRFAESGHAHALEEDLSRQSPAIHDEFHLPKIAKGEGSSEGTFFLDGSHTMVSFITKIVPSPDWFVGLDSYNLCRGGRWADNVTIELSPLDAGTSNGLTFTSPKWPTNPPNVIEKITARYPKHFASSFFYPEIKHLPTIARVTFEKLHEYYGSNNVHKKVKKLKTKQRKRLLKKLAAARGNDSRKSENETEKQVNDCRVGAWSPWSPCSKSCDVGKRTRSRVVVRYAVDQGRDCPHLTETQWCGSARKCSVDENYFRW</sequence>
<evidence type="ECO:0000259" key="10">
    <source>
        <dbReference type="PROSITE" id="PS51020"/>
    </source>
</evidence>
<dbReference type="EMBL" id="HBUE01184819">
    <property type="protein sequence ID" value="CAG6522115.1"/>
    <property type="molecule type" value="Transcribed_RNA"/>
</dbReference>
<keyword evidence="3" id="KW-0272">Extracellular matrix</keyword>
<keyword evidence="4" id="KW-0479">Metal-binding</keyword>
<dbReference type="EMBL" id="HBUE01068006">
    <property type="protein sequence ID" value="CAG6471559.1"/>
    <property type="molecule type" value="Transcribed_RNA"/>
</dbReference>
<keyword evidence="7" id="KW-1015">Disulfide bond</keyword>
<dbReference type="EMBL" id="HBUE01290503">
    <property type="protein sequence ID" value="CAG6573727.1"/>
    <property type="molecule type" value="Transcribed_RNA"/>
</dbReference>
<feature type="signal peptide" evidence="9">
    <location>
        <begin position="1"/>
        <end position="33"/>
    </location>
</feature>
<keyword evidence="6" id="KW-0130">Cell adhesion</keyword>
<keyword evidence="5 9" id="KW-0732">Signal</keyword>
<dbReference type="GO" id="GO:0046872">
    <property type="term" value="F:metal ion binding"/>
    <property type="evidence" value="ECO:0007669"/>
    <property type="project" value="UniProtKB-KW"/>
</dbReference>
<dbReference type="Gene3D" id="2.60.40.2130">
    <property type="entry name" value="F-spondin domain"/>
    <property type="match status" value="1"/>
</dbReference>
<name>A0A8D8NQC4_CULPI</name>
<dbReference type="InterPro" id="IPR038678">
    <property type="entry name" value="Spondin_N_sf"/>
</dbReference>
<dbReference type="PANTHER" id="PTHR11311:SF15">
    <property type="entry name" value="SPONDIN-2"/>
    <property type="match status" value="1"/>
</dbReference>
<dbReference type="EMBL" id="HBUE01184820">
    <property type="protein sequence ID" value="CAG6522116.1"/>
    <property type="molecule type" value="Transcribed_RNA"/>
</dbReference>